<proteinExistence type="predicted"/>
<keyword evidence="2" id="KW-1185">Reference proteome</keyword>
<reference evidence="1" key="1">
    <citation type="journal article" date="2019" name="Environ. Microbiol.">
        <title>Fungal ecological strategies reflected in gene transcription - a case study of two litter decomposers.</title>
        <authorList>
            <person name="Barbi F."/>
            <person name="Kohler A."/>
            <person name="Barry K."/>
            <person name="Baskaran P."/>
            <person name="Daum C."/>
            <person name="Fauchery L."/>
            <person name="Ihrmark K."/>
            <person name="Kuo A."/>
            <person name="LaButti K."/>
            <person name="Lipzen A."/>
            <person name="Morin E."/>
            <person name="Grigoriev I.V."/>
            <person name="Henrissat B."/>
            <person name="Lindahl B."/>
            <person name="Martin F."/>
        </authorList>
    </citation>
    <scope>NUCLEOTIDE SEQUENCE</scope>
    <source>
        <strain evidence="1">JB14</strain>
    </source>
</reference>
<evidence type="ECO:0000313" key="1">
    <source>
        <dbReference type="EMBL" id="KAE9400337.1"/>
    </source>
</evidence>
<accession>A0A6A4HTP5</accession>
<dbReference type="AlphaFoldDB" id="A0A6A4HTP5"/>
<organism evidence="1 2">
    <name type="scientific">Gymnopus androsaceus JB14</name>
    <dbReference type="NCBI Taxonomy" id="1447944"/>
    <lineage>
        <taxon>Eukaryota</taxon>
        <taxon>Fungi</taxon>
        <taxon>Dikarya</taxon>
        <taxon>Basidiomycota</taxon>
        <taxon>Agaricomycotina</taxon>
        <taxon>Agaricomycetes</taxon>
        <taxon>Agaricomycetidae</taxon>
        <taxon>Agaricales</taxon>
        <taxon>Marasmiineae</taxon>
        <taxon>Omphalotaceae</taxon>
        <taxon>Gymnopus</taxon>
    </lineage>
</organism>
<gene>
    <name evidence="1" type="ORF">BT96DRAFT_919508</name>
</gene>
<evidence type="ECO:0000313" key="2">
    <source>
        <dbReference type="Proteomes" id="UP000799118"/>
    </source>
</evidence>
<name>A0A6A4HTP5_9AGAR</name>
<dbReference type="Proteomes" id="UP000799118">
    <property type="component" value="Unassembled WGS sequence"/>
</dbReference>
<dbReference type="OrthoDB" id="5978656at2759"/>
<sequence>MLPWASKYHSSFPIADQAVLEGRKKHFIVDLIIANHAAALPWKEMINICKDAGM</sequence>
<dbReference type="EMBL" id="ML769457">
    <property type="protein sequence ID" value="KAE9400337.1"/>
    <property type="molecule type" value="Genomic_DNA"/>
</dbReference>
<protein>
    <submittedName>
        <fullName evidence="1">Uncharacterized protein</fullName>
    </submittedName>
</protein>